<organism evidence="2 3">
    <name type="scientific">Petrolisthes manimaculis</name>
    <dbReference type="NCBI Taxonomy" id="1843537"/>
    <lineage>
        <taxon>Eukaryota</taxon>
        <taxon>Metazoa</taxon>
        <taxon>Ecdysozoa</taxon>
        <taxon>Arthropoda</taxon>
        <taxon>Crustacea</taxon>
        <taxon>Multicrustacea</taxon>
        <taxon>Malacostraca</taxon>
        <taxon>Eumalacostraca</taxon>
        <taxon>Eucarida</taxon>
        <taxon>Decapoda</taxon>
        <taxon>Pleocyemata</taxon>
        <taxon>Anomura</taxon>
        <taxon>Galatheoidea</taxon>
        <taxon>Porcellanidae</taxon>
        <taxon>Petrolisthes</taxon>
    </lineage>
</organism>
<feature type="transmembrane region" description="Helical" evidence="1">
    <location>
        <begin position="97"/>
        <end position="115"/>
    </location>
</feature>
<evidence type="ECO:0000313" key="2">
    <source>
        <dbReference type="EMBL" id="KAK4321371.1"/>
    </source>
</evidence>
<evidence type="ECO:0000313" key="3">
    <source>
        <dbReference type="Proteomes" id="UP001292094"/>
    </source>
</evidence>
<keyword evidence="1" id="KW-0812">Transmembrane</keyword>
<sequence>MIREGHVSLQSFLLGLGILSYYIVACASWSSGLGVVSQWLAIRPWAFCLAFYVAVNVIIALVFRGAEWQIAVRGCFLGSACGVGVMVSALPDESYNVFGWYMVVLTIFHYSEYLTTAIGNPKTLSLDSYLLNHSLAYGIAAATSWHLTPSNGGGHN</sequence>
<reference evidence="2" key="1">
    <citation type="submission" date="2023-11" db="EMBL/GenBank/DDBJ databases">
        <title>Genome assemblies of two species of porcelain crab, Petrolisthes cinctipes and Petrolisthes manimaculis (Anomura: Porcellanidae).</title>
        <authorList>
            <person name="Angst P."/>
        </authorList>
    </citation>
    <scope>NUCLEOTIDE SEQUENCE</scope>
    <source>
        <strain evidence="2">PB745_02</strain>
        <tissue evidence="2">Gill</tissue>
    </source>
</reference>
<keyword evidence="1" id="KW-1133">Transmembrane helix</keyword>
<feature type="transmembrane region" description="Helical" evidence="1">
    <location>
        <begin position="12"/>
        <end position="30"/>
    </location>
</feature>
<dbReference type="Proteomes" id="UP001292094">
    <property type="component" value="Unassembled WGS sequence"/>
</dbReference>
<keyword evidence="1" id="KW-0472">Membrane</keyword>
<keyword evidence="3" id="KW-1185">Reference proteome</keyword>
<protein>
    <submittedName>
        <fullName evidence="2">Uncharacterized protein</fullName>
    </submittedName>
</protein>
<gene>
    <name evidence="2" type="ORF">Pmani_007816</name>
</gene>
<dbReference type="EMBL" id="JAWZYT010000597">
    <property type="protein sequence ID" value="KAK4321371.1"/>
    <property type="molecule type" value="Genomic_DNA"/>
</dbReference>
<feature type="transmembrane region" description="Helical" evidence="1">
    <location>
        <begin position="70"/>
        <end position="91"/>
    </location>
</feature>
<feature type="transmembrane region" description="Helical" evidence="1">
    <location>
        <begin position="42"/>
        <end position="63"/>
    </location>
</feature>
<proteinExistence type="predicted"/>
<evidence type="ECO:0000256" key="1">
    <source>
        <dbReference type="SAM" id="Phobius"/>
    </source>
</evidence>
<accession>A0AAE1Q813</accession>
<name>A0AAE1Q813_9EUCA</name>
<dbReference type="AlphaFoldDB" id="A0AAE1Q813"/>
<comment type="caution">
    <text evidence="2">The sequence shown here is derived from an EMBL/GenBank/DDBJ whole genome shotgun (WGS) entry which is preliminary data.</text>
</comment>